<gene>
    <name evidence="3" type="ORF">GPA22_00020</name>
</gene>
<evidence type="ECO:0000313" key="3">
    <source>
        <dbReference type="EMBL" id="NMG42124.1"/>
    </source>
</evidence>
<dbReference type="InterPro" id="IPR001753">
    <property type="entry name" value="Enoyl-CoA_hydra/iso"/>
</dbReference>
<dbReference type="Proteomes" id="UP000623795">
    <property type="component" value="Unassembled WGS sequence"/>
</dbReference>
<comment type="similarity">
    <text evidence="1 2">Belongs to the enoyl-CoA hydratase/isomerase family.</text>
</comment>
<protein>
    <submittedName>
        <fullName evidence="3">Enoyl-CoA hydratase</fullName>
    </submittedName>
</protein>
<dbReference type="RefSeq" id="WP_169254057.1">
    <property type="nucleotide sequence ID" value="NZ_WTVN01000001.1"/>
</dbReference>
<reference evidence="3 4" key="1">
    <citation type="submission" date="2019-12" db="EMBL/GenBank/DDBJ databases">
        <title>Comparative genomics gives insights into the taxonomy of the Azoarcus-Aromatoleum group and reveals separate origins of nif in the plant-associated Azoarcus and non-plant-associated Aromatoleum sub-groups.</title>
        <authorList>
            <person name="Lafos M."/>
            <person name="Maluk M."/>
            <person name="Batista M."/>
            <person name="Junghare M."/>
            <person name="Carmona M."/>
            <person name="Faoro H."/>
            <person name="Cruz L.M."/>
            <person name="Battistoni F."/>
            <person name="De Souza E."/>
            <person name="Pedrosa F."/>
            <person name="Chen W.-M."/>
            <person name="Poole P.S."/>
            <person name="Dixon R.A."/>
            <person name="James E.K."/>
        </authorList>
    </citation>
    <scope>NUCLEOTIDE SEQUENCE [LARGE SCALE GENOMIC DNA]</scope>
    <source>
        <strain evidence="3 4">Td21</strain>
    </source>
</reference>
<dbReference type="Gene3D" id="1.10.12.10">
    <property type="entry name" value="Lyase 2-enoyl-coa Hydratase, Chain A, domain 2"/>
    <property type="match status" value="1"/>
</dbReference>
<name>A0ABX1PRP8_9RHOO</name>
<dbReference type="PROSITE" id="PS00166">
    <property type="entry name" value="ENOYL_COA_HYDRATASE"/>
    <property type="match status" value="1"/>
</dbReference>
<dbReference type="PANTHER" id="PTHR43459">
    <property type="entry name" value="ENOYL-COA HYDRATASE"/>
    <property type="match status" value="1"/>
</dbReference>
<dbReference type="InterPro" id="IPR018376">
    <property type="entry name" value="Enoyl-CoA_hyd/isom_CS"/>
</dbReference>
<comment type="caution">
    <text evidence="3">The sequence shown here is derived from an EMBL/GenBank/DDBJ whole genome shotgun (WGS) entry which is preliminary data.</text>
</comment>
<accession>A0ABX1PRP8</accession>
<dbReference type="InterPro" id="IPR014748">
    <property type="entry name" value="Enoyl-CoA_hydra_C"/>
</dbReference>
<dbReference type="Pfam" id="PF00378">
    <property type="entry name" value="ECH_1"/>
    <property type="match status" value="1"/>
</dbReference>
<sequence>MEPVNLVVSDGVARLIFDRPEALNAVDVATSECLLAHCRALQQRDDVRVVVLAGNGRAFMAGGDLAAFSTTEDPAGLASAIIRPLHAALEILAALPVPVIGSVHGAVAGAGFSLAVGCDLTLAAQDARFCLAYLGIATTIDGGGSWHLVRQVGLQRAMELAYTNRSISADEAAALGLIARVVPTERLAEETDLLVARLAAGPSFAYGGVKRLLREAGNRDYAAQLASEHDQFRACAAGPDFREGVAAFFERRRPQFQGR</sequence>
<proteinExistence type="inferred from homology"/>
<dbReference type="PANTHER" id="PTHR43459:SF1">
    <property type="entry name" value="EG:BACN32G11.4 PROTEIN"/>
    <property type="match status" value="1"/>
</dbReference>
<dbReference type="CDD" id="cd06558">
    <property type="entry name" value="crotonase-like"/>
    <property type="match status" value="1"/>
</dbReference>
<dbReference type="SUPFAM" id="SSF52096">
    <property type="entry name" value="ClpP/crotonase"/>
    <property type="match status" value="1"/>
</dbReference>
<evidence type="ECO:0000256" key="2">
    <source>
        <dbReference type="RuleBase" id="RU003707"/>
    </source>
</evidence>
<dbReference type="InterPro" id="IPR029045">
    <property type="entry name" value="ClpP/crotonase-like_dom_sf"/>
</dbReference>
<evidence type="ECO:0000256" key="1">
    <source>
        <dbReference type="ARBA" id="ARBA00005254"/>
    </source>
</evidence>
<keyword evidence="4" id="KW-1185">Reference proteome</keyword>
<organism evidence="3 4">
    <name type="scientific">Aromatoleum toluvorans</name>
    <dbReference type="NCBI Taxonomy" id="92002"/>
    <lineage>
        <taxon>Bacteria</taxon>
        <taxon>Pseudomonadati</taxon>
        <taxon>Pseudomonadota</taxon>
        <taxon>Betaproteobacteria</taxon>
        <taxon>Rhodocyclales</taxon>
        <taxon>Rhodocyclaceae</taxon>
        <taxon>Aromatoleum</taxon>
    </lineage>
</organism>
<dbReference type="EMBL" id="WTVN01000001">
    <property type="protein sequence ID" value="NMG42124.1"/>
    <property type="molecule type" value="Genomic_DNA"/>
</dbReference>
<dbReference type="Gene3D" id="3.90.226.10">
    <property type="entry name" value="2-enoyl-CoA Hydratase, Chain A, domain 1"/>
    <property type="match status" value="1"/>
</dbReference>
<evidence type="ECO:0000313" key="4">
    <source>
        <dbReference type="Proteomes" id="UP000623795"/>
    </source>
</evidence>